<dbReference type="AlphaFoldDB" id="J3M5N4"/>
<dbReference type="Proteomes" id="UP000006038">
    <property type="component" value="Chromosome 5"/>
</dbReference>
<dbReference type="InterPro" id="IPR000864">
    <property type="entry name" value="Prot_inh_pot1"/>
</dbReference>
<dbReference type="OMA" id="ERTSWPN"/>
<evidence type="ECO:0000256" key="1">
    <source>
        <dbReference type="ARBA" id="ARBA00008210"/>
    </source>
</evidence>
<protein>
    <submittedName>
        <fullName evidence="5">Uncharacterized protein</fullName>
    </submittedName>
</protein>
<evidence type="ECO:0000256" key="3">
    <source>
        <dbReference type="ARBA" id="ARBA00022900"/>
    </source>
</evidence>
<dbReference type="Gramene" id="OB05G19080.1">
    <property type="protein sequence ID" value="OB05G19080.1"/>
    <property type="gene ID" value="OB05G19080"/>
</dbReference>
<dbReference type="MEROPS" id="I13.016"/>
<dbReference type="GO" id="GO:0009611">
    <property type="term" value="P:response to wounding"/>
    <property type="evidence" value="ECO:0007669"/>
    <property type="project" value="InterPro"/>
</dbReference>
<evidence type="ECO:0000256" key="4">
    <source>
        <dbReference type="SAM" id="MobiDB-lite"/>
    </source>
</evidence>
<keyword evidence="3" id="KW-0722">Serine protease inhibitor</keyword>
<dbReference type="EnsemblPlants" id="OB05G19080.1">
    <property type="protein sequence ID" value="OB05G19080.1"/>
    <property type="gene ID" value="OB05G19080"/>
</dbReference>
<sequence>MSSSETKTTSNASKTEWPELVGKTIEQAEEKIKADRPDLNIEVLTVGAIVTGEFDENRVRIWVDTVATTPRIG</sequence>
<keyword evidence="6" id="KW-1185">Reference proteome</keyword>
<dbReference type="PRINTS" id="PR00292">
    <property type="entry name" value="POTATOINHBTR"/>
</dbReference>
<accession>J3M5N4</accession>
<feature type="region of interest" description="Disordered" evidence="4">
    <location>
        <begin position="1"/>
        <end position="21"/>
    </location>
</feature>
<reference evidence="5" key="1">
    <citation type="journal article" date="2013" name="Nat. Commun.">
        <title>Whole-genome sequencing of Oryza brachyantha reveals mechanisms underlying Oryza genome evolution.</title>
        <authorList>
            <person name="Chen J."/>
            <person name="Huang Q."/>
            <person name="Gao D."/>
            <person name="Wang J."/>
            <person name="Lang Y."/>
            <person name="Liu T."/>
            <person name="Li B."/>
            <person name="Bai Z."/>
            <person name="Luis Goicoechea J."/>
            <person name="Liang C."/>
            <person name="Chen C."/>
            <person name="Zhang W."/>
            <person name="Sun S."/>
            <person name="Liao Y."/>
            <person name="Zhang X."/>
            <person name="Yang L."/>
            <person name="Song C."/>
            <person name="Wang M."/>
            <person name="Shi J."/>
            <person name="Liu G."/>
            <person name="Liu J."/>
            <person name="Zhou H."/>
            <person name="Zhou W."/>
            <person name="Yu Q."/>
            <person name="An N."/>
            <person name="Chen Y."/>
            <person name="Cai Q."/>
            <person name="Wang B."/>
            <person name="Liu B."/>
            <person name="Min J."/>
            <person name="Huang Y."/>
            <person name="Wu H."/>
            <person name="Li Z."/>
            <person name="Zhang Y."/>
            <person name="Yin Y."/>
            <person name="Song W."/>
            <person name="Jiang J."/>
            <person name="Jackson S.A."/>
            <person name="Wing R.A."/>
            <person name="Wang J."/>
            <person name="Chen M."/>
        </authorList>
    </citation>
    <scope>NUCLEOTIDE SEQUENCE [LARGE SCALE GENOMIC DNA]</scope>
    <source>
        <strain evidence="5">cv. IRGC 101232</strain>
    </source>
</reference>
<dbReference type="GO" id="GO:0004867">
    <property type="term" value="F:serine-type endopeptidase inhibitor activity"/>
    <property type="evidence" value="ECO:0007669"/>
    <property type="project" value="UniProtKB-KW"/>
</dbReference>
<name>J3M5N4_ORYBR</name>
<evidence type="ECO:0000313" key="5">
    <source>
        <dbReference type="EnsemblPlants" id="OB05G19080.1"/>
    </source>
</evidence>
<dbReference type="HOGENOM" id="CLU_158942_0_0_1"/>
<dbReference type="PANTHER" id="PTHR33091:SF108">
    <property type="entry name" value="OS01G0615050 PROTEIN"/>
    <property type="match status" value="1"/>
</dbReference>
<dbReference type="InterPro" id="IPR036354">
    <property type="entry name" value="Prot_inh_pot1_sf"/>
</dbReference>
<dbReference type="Pfam" id="PF00280">
    <property type="entry name" value="potato_inhibit"/>
    <property type="match status" value="1"/>
</dbReference>
<feature type="compositionally biased region" description="Polar residues" evidence="4">
    <location>
        <begin position="1"/>
        <end position="14"/>
    </location>
</feature>
<proteinExistence type="inferred from homology"/>
<dbReference type="SUPFAM" id="SSF54654">
    <property type="entry name" value="CI-2 family of serine protease inhibitors"/>
    <property type="match status" value="1"/>
</dbReference>
<keyword evidence="2" id="KW-0646">Protease inhibitor</keyword>
<evidence type="ECO:0000313" key="6">
    <source>
        <dbReference type="Proteomes" id="UP000006038"/>
    </source>
</evidence>
<comment type="similarity">
    <text evidence="1">Belongs to the protease inhibitor I13 (potato type I serine protease inhibitor) family.</text>
</comment>
<dbReference type="PANTHER" id="PTHR33091">
    <property type="entry name" value="PROTEIN, PUTATIVE, EXPRESSED-RELATED"/>
    <property type="match status" value="1"/>
</dbReference>
<reference evidence="5" key="2">
    <citation type="submission" date="2013-04" db="UniProtKB">
        <authorList>
            <consortium name="EnsemblPlants"/>
        </authorList>
    </citation>
    <scope>IDENTIFICATION</scope>
</reference>
<evidence type="ECO:0000256" key="2">
    <source>
        <dbReference type="ARBA" id="ARBA00022690"/>
    </source>
</evidence>
<dbReference type="Gene3D" id="3.30.10.10">
    <property type="entry name" value="Trypsin Inhibitor V, subunit A"/>
    <property type="match status" value="1"/>
</dbReference>
<organism evidence="5">
    <name type="scientific">Oryza brachyantha</name>
    <name type="common">malo sina</name>
    <dbReference type="NCBI Taxonomy" id="4533"/>
    <lineage>
        <taxon>Eukaryota</taxon>
        <taxon>Viridiplantae</taxon>
        <taxon>Streptophyta</taxon>
        <taxon>Embryophyta</taxon>
        <taxon>Tracheophyta</taxon>
        <taxon>Spermatophyta</taxon>
        <taxon>Magnoliopsida</taxon>
        <taxon>Liliopsida</taxon>
        <taxon>Poales</taxon>
        <taxon>Poaceae</taxon>
        <taxon>BOP clade</taxon>
        <taxon>Oryzoideae</taxon>
        <taxon>Oryzeae</taxon>
        <taxon>Oryzinae</taxon>
        <taxon>Oryza</taxon>
    </lineage>
</organism>